<feature type="domain" description="Saccharopine dehydrogenase NADP binding" evidence="1">
    <location>
        <begin position="9"/>
        <end position="107"/>
    </location>
</feature>
<organism evidence="2 3">
    <name type="scientific">Nocardiopsis dassonvillei (strain ATCC 23218 / DSM 43111 / CIP 107115 / JCM 7437 / KCTC 9190 / NBRC 14626 / NCTC 10488 / NRRL B-5397 / IMRU 509)</name>
    <name type="common">Actinomadura dassonvillei</name>
    <dbReference type="NCBI Taxonomy" id="446468"/>
    <lineage>
        <taxon>Bacteria</taxon>
        <taxon>Bacillati</taxon>
        <taxon>Actinomycetota</taxon>
        <taxon>Actinomycetes</taxon>
        <taxon>Streptosporangiales</taxon>
        <taxon>Nocardiopsidaceae</taxon>
        <taxon>Nocardiopsis</taxon>
    </lineage>
</organism>
<dbReference type="InterPro" id="IPR036291">
    <property type="entry name" value="NAD(P)-bd_dom_sf"/>
</dbReference>
<dbReference type="RefSeq" id="WP_013152081.1">
    <property type="nucleotide sequence ID" value="NC_014210.1"/>
</dbReference>
<keyword evidence="3" id="KW-1185">Reference proteome</keyword>
<dbReference type="HOGENOM" id="CLU_044850_1_0_11"/>
<dbReference type="InterPro" id="IPR005097">
    <property type="entry name" value="Sacchrp_dh_NADP-bd"/>
</dbReference>
<dbReference type="STRING" id="446468.Ndas_1031"/>
<reference evidence="2 3" key="1">
    <citation type="journal article" date="2010" name="Stand. Genomic Sci.">
        <title>Complete genome sequence of Nocardiopsis dassonvillei type strain (IMRU 509).</title>
        <authorList>
            <person name="Sun H."/>
            <person name="Lapidus A."/>
            <person name="Nolan M."/>
            <person name="Lucas S."/>
            <person name="Del Rio T.G."/>
            <person name="Tice H."/>
            <person name="Cheng J.F."/>
            <person name="Tapia R."/>
            <person name="Han C."/>
            <person name="Goodwin L."/>
            <person name="Pitluck S."/>
            <person name="Pagani I."/>
            <person name="Ivanova N."/>
            <person name="Mavromatis K."/>
            <person name="Mikhailova N."/>
            <person name="Pati A."/>
            <person name="Chen A."/>
            <person name="Palaniappan K."/>
            <person name="Land M."/>
            <person name="Hauser L."/>
            <person name="Chang Y.J."/>
            <person name="Jeffries C.D."/>
            <person name="Djao O.D."/>
            <person name="Rohde M."/>
            <person name="Sikorski J."/>
            <person name="Goker M."/>
            <person name="Woyke T."/>
            <person name="Bristow J."/>
            <person name="Eisen J.A."/>
            <person name="Markowitz V."/>
            <person name="Hugenholtz P."/>
            <person name="Kyrpides N.C."/>
            <person name="Klenk H.P."/>
        </authorList>
    </citation>
    <scope>NUCLEOTIDE SEQUENCE [LARGE SCALE GENOMIC DNA]</scope>
    <source>
        <strain evidence="3">ATCC 23218 / DSM 43111 / CIP 107115 / JCM 7437 / KCTC 9190 / NBRC 14626 / NCTC 10488 / NRRL B-5397 / IMRU 509</strain>
    </source>
</reference>
<dbReference type="Gene3D" id="3.40.50.720">
    <property type="entry name" value="NAD(P)-binding Rossmann-like Domain"/>
    <property type="match status" value="1"/>
</dbReference>
<sequence length="377" mass="39184">MSGATDRAVGVVGASGAVGRAAARRLRALGHTRLLLGGRRTAPLEELAAELGPGTAVRAVDADSPESLRAFCSGLDVVLNCAGPSYRIADAVAVRALDAGADYVDVTGDGPAHDRLSRTPAARDHAIVLSAGVLPGLSALLPRWFAARHGLERMSAHAGGLERCTEAAAGDLLLSLPGADDPTAVFGRPLAAWREGRVVERALRAADGVRPPGFPGTAFVQPFLTEEARRLAADLGLRELEWYNVHPGERVRAVLTSVAGRPVADPAAAAERLRRAAGVDLAGRTPYYQLVYALTAPSGRRSVMTARFSDSYRMTGRVGAQAADAVARGLVPRGLHHAADVLDPEAAVTALFDDPEAASLRVEDAASEDAGVEEGAL</sequence>
<dbReference type="PANTHER" id="PTHR43781:SF1">
    <property type="entry name" value="SACCHAROPINE DEHYDROGENASE"/>
    <property type="match status" value="1"/>
</dbReference>
<dbReference type="Pfam" id="PF03435">
    <property type="entry name" value="Sacchrp_dh_NADP"/>
    <property type="match status" value="1"/>
</dbReference>
<dbReference type="PANTHER" id="PTHR43781">
    <property type="entry name" value="SACCHAROPINE DEHYDROGENASE"/>
    <property type="match status" value="1"/>
</dbReference>
<protein>
    <submittedName>
        <fullName evidence="2">NAD-dependent epimerase/dehydratase</fullName>
    </submittedName>
</protein>
<dbReference type="KEGG" id="nda:Ndas_1031"/>
<evidence type="ECO:0000313" key="2">
    <source>
        <dbReference type="EMBL" id="ADH66474.1"/>
    </source>
</evidence>
<dbReference type="GeneID" id="91489115"/>
<name>D7B183_NOCDD</name>
<dbReference type="OrthoDB" id="4414717at2"/>
<dbReference type="eggNOG" id="COG1748">
    <property type="taxonomic scope" value="Bacteria"/>
</dbReference>
<dbReference type="AlphaFoldDB" id="D7B183"/>
<evidence type="ECO:0000313" key="3">
    <source>
        <dbReference type="Proteomes" id="UP000002219"/>
    </source>
</evidence>
<proteinExistence type="predicted"/>
<evidence type="ECO:0000259" key="1">
    <source>
        <dbReference type="Pfam" id="PF03435"/>
    </source>
</evidence>
<accession>D7B183</accession>
<gene>
    <name evidence="2" type="ordered locus">Ndas_1031</name>
</gene>
<dbReference type="EMBL" id="CP002040">
    <property type="protein sequence ID" value="ADH66474.1"/>
    <property type="molecule type" value="Genomic_DNA"/>
</dbReference>
<dbReference type="Proteomes" id="UP000002219">
    <property type="component" value="Chromosome 1"/>
</dbReference>
<dbReference type="SUPFAM" id="SSF51735">
    <property type="entry name" value="NAD(P)-binding Rossmann-fold domains"/>
    <property type="match status" value="1"/>
</dbReference>